<organism evidence="5 6">
    <name type="scientific">Taxus chinensis</name>
    <name type="common">Chinese yew</name>
    <name type="synonym">Taxus wallichiana var. chinensis</name>
    <dbReference type="NCBI Taxonomy" id="29808"/>
    <lineage>
        <taxon>Eukaryota</taxon>
        <taxon>Viridiplantae</taxon>
        <taxon>Streptophyta</taxon>
        <taxon>Embryophyta</taxon>
        <taxon>Tracheophyta</taxon>
        <taxon>Spermatophyta</taxon>
        <taxon>Pinopsida</taxon>
        <taxon>Pinidae</taxon>
        <taxon>Conifers II</taxon>
        <taxon>Cupressales</taxon>
        <taxon>Taxaceae</taxon>
        <taxon>Taxus</taxon>
    </lineage>
</organism>
<dbReference type="GO" id="GO:0008270">
    <property type="term" value="F:zinc ion binding"/>
    <property type="evidence" value="ECO:0007669"/>
    <property type="project" value="UniProtKB-KW"/>
</dbReference>
<keyword evidence="1" id="KW-0479">Metal-binding</keyword>
<dbReference type="PIRSF" id="PIRSF036836">
    <property type="entry name" value="RNase_bind_SBP1"/>
    <property type="match status" value="1"/>
</dbReference>
<reference evidence="5 6" key="1">
    <citation type="journal article" date="2021" name="Nat. Plants">
        <title>The Taxus genome provides insights into paclitaxel biosynthesis.</title>
        <authorList>
            <person name="Xiong X."/>
            <person name="Gou J."/>
            <person name="Liao Q."/>
            <person name="Li Y."/>
            <person name="Zhou Q."/>
            <person name="Bi G."/>
            <person name="Li C."/>
            <person name="Du R."/>
            <person name="Wang X."/>
            <person name="Sun T."/>
            <person name="Guo L."/>
            <person name="Liang H."/>
            <person name="Lu P."/>
            <person name="Wu Y."/>
            <person name="Zhang Z."/>
            <person name="Ro D.K."/>
            <person name="Shang Y."/>
            <person name="Huang S."/>
            <person name="Yan J."/>
        </authorList>
    </citation>
    <scope>NUCLEOTIDE SEQUENCE [LARGE SCALE GENOMIC DNA]</scope>
    <source>
        <strain evidence="5">Ta-2019</strain>
    </source>
</reference>
<feature type="coiled-coil region" evidence="4">
    <location>
        <begin position="196"/>
        <end position="237"/>
    </location>
</feature>
<evidence type="ECO:0008006" key="7">
    <source>
        <dbReference type="Google" id="ProtNLM"/>
    </source>
</evidence>
<dbReference type="PANTHER" id="PTHR42647">
    <property type="entry name" value="SBP (S-RIBONUCLEASE BINDING PROTEIN) FAMILY PROTEIN"/>
    <property type="match status" value="1"/>
</dbReference>
<feature type="non-terminal residue" evidence="5">
    <location>
        <position position="309"/>
    </location>
</feature>
<keyword evidence="4" id="KW-0175">Coiled coil</keyword>
<proteinExistence type="predicted"/>
<protein>
    <recommendedName>
        <fullName evidence="7">BOI-related E3 ubiquitin-protein ligase 2</fullName>
    </recommendedName>
</protein>
<dbReference type="EMBL" id="JAHRHJ020000004">
    <property type="protein sequence ID" value="KAH9318244.1"/>
    <property type="molecule type" value="Genomic_DNA"/>
</dbReference>
<dbReference type="GO" id="GO:0004842">
    <property type="term" value="F:ubiquitin-protein transferase activity"/>
    <property type="evidence" value="ECO:0007669"/>
    <property type="project" value="TreeGrafter"/>
</dbReference>
<feature type="non-terminal residue" evidence="5">
    <location>
        <position position="1"/>
    </location>
</feature>
<dbReference type="OMA" id="WPRESNM"/>
<keyword evidence="3" id="KW-0862">Zinc</keyword>
<comment type="caution">
    <text evidence="5">The sequence shown here is derived from an EMBL/GenBank/DDBJ whole genome shotgun (WGS) entry which is preliminary data.</text>
</comment>
<accession>A0AA38LAQ7</accession>
<evidence type="ECO:0000256" key="3">
    <source>
        <dbReference type="ARBA" id="ARBA00022833"/>
    </source>
</evidence>
<keyword evidence="2" id="KW-0863">Zinc-finger</keyword>
<dbReference type="Proteomes" id="UP000824469">
    <property type="component" value="Unassembled WGS sequence"/>
</dbReference>
<sequence>QLFAGENKGSTPIVFFGPGNYVDHQMQQQIQSQSQCKSPVVNGLPNQPPYVPHFTSCNPGQQVVGLTLHASENEPSWNLMAPRKRTRNQEVLENSQISSIDFLQTRGNTQIALSQPNVPVSTGLRLSFDDEILNSSSTVSLGDSRMLALLNEELNGELQRQASEMDQFLRIQGEHFRQAVEEKTQRLQMNMLACVEEAAMKKLKEKDMEVENMNKKNAELEEKMKHLSLEVNAWQYRAKCSENLINTLKFNLQQAYAQSRESKEGCGDSEVDDTASCFNGNAGDFQALICKENKELKEQRTCRVCRSSD</sequence>
<evidence type="ECO:0000313" key="6">
    <source>
        <dbReference type="Proteomes" id="UP000824469"/>
    </source>
</evidence>
<evidence type="ECO:0000256" key="2">
    <source>
        <dbReference type="ARBA" id="ARBA00022771"/>
    </source>
</evidence>
<dbReference type="AlphaFoldDB" id="A0AA38LAQ7"/>
<evidence type="ECO:0000256" key="1">
    <source>
        <dbReference type="ARBA" id="ARBA00022723"/>
    </source>
</evidence>
<evidence type="ECO:0000256" key="4">
    <source>
        <dbReference type="SAM" id="Coils"/>
    </source>
</evidence>
<name>A0AA38LAQ7_TAXCH</name>
<keyword evidence="6" id="KW-1185">Reference proteome</keyword>
<evidence type="ECO:0000313" key="5">
    <source>
        <dbReference type="EMBL" id="KAH9318244.1"/>
    </source>
</evidence>
<dbReference type="PANTHER" id="PTHR42647:SF10">
    <property type="entry name" value="F2G19.2"/>
    <property type="match status" value="1"/>
</dbReference>
<gene>
    <name evidence="5" type="ORF">KI387_020013</name>
</gene>